<evidence type="ECO:0008006" key="3">
    <source>
        <dbReference type="Google" id="ProtNLM"/>
    </source>
</evidence>
<protein>
    <recommendedName>
        <fullName evidence="3">DUF2550 domain-containing protein</fullName>
    </recommendedName>
</protein>
<evidence type="ECO:0000313" key="2">
    <source>
        <dbReference type="Proteomes" id="UP000243589"/>
    </source>
</evidence>
<organism evidence="1 2">
    <name type="scientific">Brevibacterium ravenspurgense</name>
    <dbReference type="NCBI Taxonomy" id="479117"/>
    <lineage>
        <taxon>Bacteria</taxon>
        <taxon>Bacillati</taxon>
        <taxon>Actinomycetota</taxon>
        <taxon>Actinomycetes</taxon>
        <taxon>Micrococcales</taxon>
        <taxon>Brevibacteriaceae</taxon>
        <taxon>Brevibacterium</taxon>
    </lineage>
</organism>
<reference evidence="1 2" key="1">
    <citation type="submission" date="2016-01" db="EMBL/GenBank/DDBJ databases">
        <title>Use of Whole Genome Sequencing to ascertain that Brevibacterium massiliense (Roux, Raoult 2009) is a later heterotypic synonym of Brevibacterium ravenspurgense (Mages 2008).</title>
        <authorList>
            <person name="Bernier A.-M."/>
            <person name="Burdz T."/>
            <person name="Huynh C."/>
            <person name="Pachecho A.L."/>
            <person name="Wiebe D."/>
            <person name="Bonner C."/>
            <person name="Bernard K."/>
        </authorList>
    </citation>
    <scope>NUCLEOTIDE SEQUENCE [LARGE SCALE GENOMIC DNA]</scope>
    <source>
        <strain evidence="1 2">CCUG56047</strain>
    </source>
</reference>
<evidence type="ECO:0000313" key="1">
    <source>
        <dbReference type="EMBL" id="KXZ58353.1"/>
    </source>
</evidence>
<dbReference type="Pfam" id="PF10739">
    <property type="entry name" value="DUF2550"/>
    <property type="match status" value="1"/>
</dbReference>
<dbReference type="InterPro" id="IPR019675">
    <property type="entry name" value="DUF2550"/>
</dbReference>
<dbReference type="PATRIC" id="fig|479117.4.peg.1389"/>
<name>A0A150H8C2_9MICO</name>
<dbReference type="RefSeq" id="WP_062021712.1">
    <property type="nucleotide sequence ID" value="NZ_LQQC01000010.1"/>
</dbReference>
<comment type="caution">
    <text evidence="1">The sequence shown here is derived from an EMBL/GenBank/DDBJ whole genome shotgun (WGS) entry which is preliminary data.</text>
</comment>
<accession>A0A150H8C2</accession>
<dbReference type="Proteomes" id="UP000243589">
    <property type="component" value="Unassembled WGS sequence"/>
</dbReference>
<proteinExistence type="predicted"/>
<gene>
    <name evidence="1" type="ORF">Bravens_01400</name>
</gene>
<sequence length="155" mass="16667">MNASVLLIILLSLVGLAAIAVAAVSVRRRAIGRLKGAFDCSYSVGGDSSHRPRWRLGVAVFSVSTLDWYPIFGFSSRPAVRLPRSTMEIAERTKPEGDERFAVMSDAYIATLTINSGNPDPRVCRLALDADSLSALSAWIESSPPGDNIAVGRFN</sequence>
<dbReference type="AlphaFoldDB" id="A0A150H8C2"/>
<keyword evidence="2" id="KW-1185">Reference proteome</keyword>
<dbReference type="EMBL" id="LQQC01000010">
    <property type="protein sequence ID" value="KXZ58353.1"/>
    <property type="molecule type" value="Genomic_DNA"/>
</dbReference>